<dbReference type="GO" id="GO:0005789">
    <property type="term" value="C:endoplasmic reticulum membrane"/>
    <property type="evidence" value="ECO:0007669"/>
    <property type="project" value="UniProtKB-SubCell"/>
</dbReference>
<dbReference type="GeneID" id="17042447"/>
<dbReference type="PROSITE" id="PS50076">
    <property type="entry name" value="DNAJ_2"/>
    <property type="match status" value="1"/>
</dbReference>
<dbReference type="SMART" id="SM00271">
    <property type="entry name" value="DnaJ"/>
    <property type="match status" value="1"/>
</dbReference>
<feature type="domain" description="J" evidence="9">
    <location>
        <begin position="27"/>
        <end position="94"/>
    </location>
</feature>
<dbReference type="eggNOG" id="KOG0191">
    <property type="taxonomic scope" value="Eukaryota"/>
</dbReference>
<dbReference type="InterPro" id="IPR001623">
    <property type="entry name" value="DnaJ_domain"/>
</dbReference>
<evidence type="ECO:0000256" key="6">
    <source>
        <dbReference type="ARBA" id="ARBA00035043"/>
    </source>
</evidence>
<evidence type="ECO:0000313" key="11">
    <source>
        <dbReference type="EMBL" id="EIE24445.1"/>
    </source>
</evidence>
<evidence type="ECO:0000259" key="10">
    <source>
        <dbReference type="PROSITE" id="PS51352"/>
    </source>
</evidence>
<feature type="region of interest" description="Disordered" evidence="7">
    <location>
        <begin position="92"/>
        <end position="113"/>
    </location>
</feature>
<evidence type="ECO:0000256" key="1">
    <source>
        <dbReference type="ARBA" id="ARBA00004163"/>
    </source>
</evidence>
<dbReference type="eggNOG" id="KOG0714">
    <property type="taxonomic scope" value="Eukaryota"/>
</dbReference>
<dbReference type="InterPro" id="IPR019345">
    <property type="entry name" value="ARMET_C"/>
</dbReference>
<dbReference type="RefSeq" id="XP_005648989.1">
    <property type="nucleotide sequence ID" value="XM_005648932.1"/>
</dbReference>
<dbReference type="SUPFAM" id="SSF68906">
    <property type="entry name" value="SAP domain"/>
    <property type="match status" value="1"/>
</dbReference>
<dbReference type="GO" id="GO:0006914">
    <property type="term" value="P:autophagy"/>
    <property type="evidence" value="ECO:0007669"/>
    <property type="project" value="UniProtKB-KW"/>
</dbReference>
<feature type="compositionally biased region" description="Gly residues" evidence="7">
    <location>
        <begin position="94"/>
        <end position="111"/>
    </location>
</feature>
<dbReference type="Pfam" id="PF00085">
    <property type="entry name" value="Thioredoxin"/>
    <property type="match status" value="1"/>
</dbReference>
<dbReference type="CDD" id="cd06257">
    <property type="entry name" value="DnaJ"/>
    <property type="match status" value="1"/>
</dbReference>
<dbReference type="PROSITE" id="PS00194">
    <property type="entry name" value="THIOREDOXIN_1"/>
    <property type="match status" value="1"/>
</dbReference>
<reference evidence="11 12" key="1">
    <citation type="journal article" date="2012" name="Genome Biol.">
        <title>The genome of the polar eukaryotic microalga coccomyxa subellipsoidea reveals traits of cold adaptation.</title>
        <authorList>
            <person name="Blanc G."/>
            <person name="Agarkova I."/>
            <person name="Grimwood J."/>
            <person name="Kuo A."/>
            <person name="Brueggeman A."/>
            <person name="Dunigan D."/>
            <person name="Gurnon J."/>
            <person name="Ladunga I."/>
            <person name="Lindquist E."/>
            <person name="Lucas S."/>
            <person name="Pangilinan J."/>
            <person name="Proschold T."/>
            <person name="Salamov A."/>
            <person name="Schmutz J."/>
            <person name="Weeks D."/>
            <person name="Yamada T."/>
            <person name="Claverie J.M."/>
            <person name="Grigoriev I."/>
            <person name="Van Etten J."/>
            <person name="Lomsadze A."/>
            <person name="Borodovsky M."/>
        </authorList>
    </citation>
    <scope>NUCLEOTIDE SEQUENCE [LARGE SCALE GENOMIC DNA]</scope>
    <source>
        <strain evidence="11 12">C-169</strain>
    </source>
</reference>
<evidence type="ECO:0000256" key="7">
    <source>
        <dbReference type="SAM" id="MobiDB-lite"/>
    </source>
</evidence>
<evidence type="ECO:0000256" key="2">
    <source>
        <dbReference type="ARBA" id="ARBA00020920"/>
    </source>
</evidence>
<dbReference type="PANTHER" id="PTHR45184">
    <property type="entry name" value="DNAJ PROTEIN ERDJ3A"/>
    <property type="match status" value="1"/>
</dbReference>
<comment type="caution">
    <text evidence="11">The sequence shown here is derived from an EMBL/GenBank/DDBJ whole genome shotgun (WGS) entry which is preliminary data.</text>
</comment>
<dbReference type="Gene3D" id="3.40.30.10">
    <property type="entry name" value="Glutaredoxin"/>
    <property type="match status" value="2"/>
</dbReference>
<evidence type="ECO:0000259" key="9">
    <source>
        <dbReference type="PROSITE" id="PS50076"/>
    </source>
</evidence>
<evidence type="ECO:0000256" key="4">
    <source>
        <dbReference type="ARBA" id="ARBA00023006"/>
    </source>
</evidence>
<dbReference type="Gene3D" id="1.10.720.30">
    <property type="entry name" value="SAP domain"/>
    <property type="match status" value="1"/>
</dbReference>
<keyword evidence="8" id="KW-0732">Signal</keyword>
<protein>
    <recommendedName>
        <fullName evidence="2">DnaJ homolog subfamily C member 10</fullName>
    </recommendedName>
    <alternativeName>
        <fullName evidence="3">DnaJ homolog subfamily C member 16</fullName>
    </alternativeName>
    <alternativeName>
        <fullName evidence="6">Endoplasmic reticulum DNA J domain-containing protein 8</fullName>
    </alternativeName>
</protein>
<accession>I0Z1C6</accession>
<evidence type="ECO:0000256" key="5">
    <source>
        <dbReference type="ARBA" id="ARBA00035002"/>
    </source>
</evidence>
<dbReference type="InterPro" id="IPR036361">
    <property type="entry name" value="SAP_dom_sf"/>
</dbReference>
<feature type="region of interest" description="Disordered" evidence="7">
    <location>
        <begin position="132"/>
        <end position="197"/>
    </location>
</feature>
<dbReference type="PROSITE" id="PS00636">
    <property type="entry name" value="DNAJ_1"/>
    <property type="match status" value="1"/>
</dbReference>
<dbReference type="KEGG" id="csl:COCSUDRAFT_40840"/>
<evidence type="ECO:0000256" key="8">
    <source>
        <dbReference type="SAM" id="SignalP"/>
    </source>
</evidence>
<sequence>MLRNLILASLSVVLLLPLRSLAVKETKLYDALGVPPDADDNVIKKAYRKAALRWHPDRNPGDKKEKAEKKFKEIASAYEVLSDPEKRAIYDQGGEAGLSGEGGPGGPGGPGMHFQFQGDPMDIFKQFFGGGDPFGGGGGGGPFGGGGGQRRRGGGGGFPGGMGGGFPGGGMGGGFPGGGMGGQRGGGGRGAGGGAGGGPGLYDGDTSVLALTPGSFPSSAGEGFVWLIEFYAPWCGHCRQLAPKWSKLAASLKNIAKVGAVNCDEEQSLCAEHKIQGFPTIKAFVNGRMVDYNGDRSAQHLKDWAISLIPNKVTVLSSADKLEAFLGRCGGGGKGKKAGKDGVSWGGCVLLFSDKKQTSPLYKSLSSQYAGKLAFGEMAAKFGVEAAPTLLVACNGDPATAERFEGEFKSGPITDFLSKFAGGRKCATAVKVDANTDFSSLRVTQLKQLLKDRGMICLECVEKGDYVMRVRDLYVQ</sequence>
<dbReference type="PROSITE" id="PS51352">
    <property type="entry name" value="THIOREDOXIN_2"/>
    <property type="match status" value="1"/>
</dbReference>
<dbReference type="EMBL" id="AGSI01000005">
    <property type="protein sequence ID" value="EIE24445.1"/>
    <property type="molecule type" value="Genomic_DNA"/>
</dbReference>
<dbReference type="Pfam" id="PF10208">
    <property type="entry name" value="ARMET_C"/>
    <property type="match status" value="1"/>
</dbReference>
<dbReference type="AlphaFoldDB" id="I0Z1C6"/>
<dbReference type="InterPro" id="IPR013766">
    <property type="entry name" value="Thioredoxin_domain"/>
</dbReference>
<name>I0Z1C6_COCSC</name>
<comment type="function">
    <text evidence="5">Plays an important role in regulating the size of autophagosomes during the formation process.</text>
</comment>
<feature type="domain" description="Thioredoxin" evidence="10">
    <location>
        <begin position="205"/>
        <end position="310"/>
    </location>
</feature>
<organism evidence="11 12">
    <name type="scientific">Coccomyxa subellipsoidea (strain C-169)</name>
    <name type="common">Green microalga</name>
    <dbReference type="NCBI Taxonomy" id="574566"/>
    <lineage>
        <taxon>Eukaryota</taxon>
        <taxon>Viridiplantae</taxon>
        <taxon>Chlorophyta</taxon>
        <taxon>core chlorophytes</taxon>
        <taxon>Trebouxiophyceae</taxon>
        <taxon>Trebouxiophyceae incertae sedis</taxon>
        <taxon>Coccomyxaceae</taxon>
        <taxon>Coccomyxa</taxon>
        <taxon>Coccomyxa subellipsoidea</taxon>
    </lineage>
</organism>
<evidence type="ECO:0000313" key="12">
    <source>
        <dbReference type="Proteomes" id="UP000007264"/>
    </source>
</evidence>
<keyword evidence="12" id="KW-1185">Reference proteome</keyword>
<dbReference type="Proteomes" id="UP000007264">
    <property type="component" value="Unassembled WGS sequence"/>
</dbReference>
<dbReference type="InterPro" id="IPR036249">
    <property type="entry name" value="Thioredoxin-like_sf"/>
</dbReference>
<dbReference type="InterPro" id="IPR018253">
    <property type="entry name" value="DnaJ_domain_CS"/>
</dbReference>
<dbReference type="STRING" id="574566.I0Z1C6"/>
<keyword evidence="4" id="KW-0072">Autophagy</keyword>
<feature type="signal peptide" evidence="8">
    <location>
        <begin position="1"/>
        <end position="22"/>
    </location>
</feature>
<feature type="chain" id="PRO_5003637425" description="DnaJ homolog subfamily C member 10" evidence="8">
    <location>
        <begin position="23"/>
        <end position="476"/>
    </location>
</feature>
<dbReference type="OrthoDB" id="10264505at2759"/>
<comment type="subcellular location">
    <subcellularLocation>
        <location evidence="1">Endoplasmic reticulum membrane</location>
        <topology evidence="1">Single-pass type IV membrane protein</topology>
    </subcellularLocation>
</comment>
<dbReference type="Gene3D" id="1.10.287.110">
    <property type="entry name" value="DnaJ domain"/>
    <property type="match status" value="1"/>
</dbReference>
<dbReference type="InterPro" id="IPR017937">
    <property type="entry name" value="Thioredoxin_CS"/>
</dbReference>
<dbReference type="PRINTS" id="PR00421">
    <property type="entry name" value="THIOREDOXIN"/>
</dbReference>
<dbReference type="Pfam" id="PF00226">
    <property type="entry name" value="DnaJ"/>
    <property type="match status" value="1"/>
</dbReference>
<dbReference type="InterPro" id="IPR052842">
    <property type="entry name" value="ER_Co-chaperone"/>
</dbReference>
<dbReference type="SUPFAM" id="SSF46565">
    <property type="entry name" value="Chaperone J-domain"/>
    <property type="match status" value="1"/>
</dbReference>
<gene>
    <name evidence="11" type="ORF">COCSUDRAFT_40840</name>
</gene>
<dbReference type="PANTHER" id="PTHR45184:SF1">
    <property type="entry name" value="DNAJ PROTEIN ERDJ3A"/>
    <property type="match status" value="1"/>
</dbReference>
<dbReference type="InterPro" id="IPR036869">
    <property type="entry name" value="J_dom_sf"/>
</dbReference>
<dbReference type="SUPFAM" id="SSF52833">
    <property type="entry name" value="Thioredoxin-like"/>
    <property type="match status" value="2"/>
</dbReference>
<proteinExistence type="predicted"/>
<dbReference type="PRINTS" id="PR00625">
    <property type="entry name" value="JDOMAIN"/>
</dbReference>
<evidence type="ECO:0000256" key="3">
    <source>
        <dbReference type="ARBA" id="ARBA00020921"/>
    </source>
</evidence>